<dbReference type="EMBL" id="JBHRZH010000004">
    <property type="protein sequence ID" value="MFC3760075.1"/>
    <property type="molecule type" value="Genomic_DNA"/>
</dbReference>
<dbReference type="RefSeq" id="WP_205120101.1">
    <property type="nucleotide sequence ID" value="NZ_JAFBCM010000001.1"/>
</dbReference>
<dbReference type="Gene3D" id="3.40.50.150">
    <property type="entry name" value="Vaccinia Virus protein VP39"/>
    <property type="match status" value="1"/>
</dbReference>
<gene>
    <name evidence="2" type="ORF">ACFOUW_04450</name>
</gene>
<evidence type="ECO:0000259" key="1">
    <source>
        <dbReference type="Pfam" id="PF13649"/>
    </source>
</evidence>
<dbReference type="PANTHER" id="PTHR43591:SF24">
    <property type="entry name" value="2-METHOXY-6-POLYPRENYL-1,4-BENZOQUINOL METHYLASE, MITOCHONDRIAL"/>
    <property type="match status" value="1"/>
</dbReference>
<proteinExistence type="predicted"/>
<dbReference type="EC" id="2.1.1.222" evidence="2"/>
<dbReference type="InterPro" id="IPR029063">
    <property type="entry name" value="SAM-dependent_MTases_sf"/>
</dbReference>
<dbReference type="PANTHER" id="PTHR43591">
    <property type="entry name" value="METHYLTRANSFERASE"/>
    <property type="match status" value="1"/>
</dbReference>
<protein>
    <submittedName>
        <fullName evidence="2">Class I SAM-dependent methyltransferase</fullName>
        <ecNumber evidence="2">2.1.1.222</ecNumber>
        <ecNumber evidence="2">2.1.1.64</ecNumber>
    </submittedName>
</protein>
<dbReference type="GO" id="GO:0061542">
    <property type="term" value="F:3-demethylubiquinol 3-O-methyltransferase activity"/>
    <property type="evidence" value="ECO:0007669"/>
    <property type="project" value="UniProtKB-EC"/>
</dbReference>
<dbReference type="GO" id="GO:0102208">
    <property type="term" value="F:2-polyprenyl-6-hydroxyphenol methylase activity"/>
    <property type="evidence" value="ECO:0007669"/>
    <property type="project" value="UniProtKB-EC"/>
</dbReference>
<dbReference type="SUPFAM" id="SSF53335">
    <property type="entry name" value="S-adenosyl-L-methionine-dependent methyltransferases"/>
    <property type="match status" value="1"/>
</dbReference>
<comment type="caution">
    <text evidence="2">The sequence shown here is derived from an EMBL/GenBank/DDBJ whole genome shotgun (WGS) entry which is preliminary data.</text>
</comment>
<dbReference type="InterPro" id="IPR041698">
    <property type="entry name" value="Methyltransf_25"/>
</dbReference>
<accession>A0ABV7Y744</accession>
<sequence>MVTDSSAEQREIWDRIAAGWSPDEAVETEATTPMIDFLAQLAGEGPALEFAIGTGRIAVPLARRGVRVAGIDVSPAMIDVLHAAMPADELPATVGSMATADAPGRDYRLVYLIANAISCLLHQDEQIACFQNAARHLRPGGHFVIQVWVPQLRLLPPGQTVVPGTVSDDQLIFDTYDLVTQRLVSHHYRLDNGKVVETGSTPHRYVWPSELDVMAKLAELDLVARYAGWDRAEFTGDSYSSVSVWSKPTVRTTFPILRPDST</sequence>
<dbReference type="Pfam" id="PF13649">
    <property type="entry name" value="Methyltransf_25"/>
    <property type="match status" value="1"/>
</dbReference>
<name>A0ABV7Y744_9ACTN</name>
<keyword evidence="3" id="KW-1185">Reference proteome</keyword>
<evidence type="ECO:0000313" key="3">
    <source>
        <dbReference type="Proteomes" id="UP001595699"/>
    </source>
</evidence>
<dbReference type="CDD" id="cd02440">
    <property type="entry name" value="AdoMet_MTases"/>
    <property type="match status" value="1"/>
</dbReference>
<feature type="domain" description="Methyltransferase" evidence="1">
    <location>
        <begin position="48"/>
        <end position="141"/>
    </location>
</feature>
<evidence type="ECO:0000313" key="2">
    <source>
        <dbReference type="EMBL" id="MFC3760075.1"/>
    </source>
</evidence>
<dbReference type="Proteomes" id="UP001595699">
    <property type="component" value="Unassembled WGS sequence"/>
</dbReference>
<keyword evidence="2" id="KW-0489">Methyltransferase</keyword>
<reference evidence="3" key="1">
    <citation type="journal article" date="2019" name="Int. J. Syst. Evol. Microbiol.">
        <title>The Global Catalogue of Microorganisms (GCM) 10K type strain sequencing project: providing services to taxonomists for standard genome sequencing and annotation.</title>
        <authorList>
            <consortium name="The Broad Institute Genomics Platform"/>
            <consortium name="The Broad Institute Genome Sequencing Center for Infectious Disease"/>
            <person name="Wu L."/>
            <person name="Ma J."/>
        </authorList>
    </citation>
    <scope>NUCLEOTIDE SEQUENCE [LARGE SCALE GENOMIC DNA]</scope>
    <source>
        <strain evidence="3">CGMCC 4.7241</strain>
    </source>
</reference>
<organism evidence="2 3">
    <name type="scientific">Tenggerimyces flavus</name>
    <dbReference type="NCBI Taxonomy" id="1708749"/>
    <lineage>
        <taxon>Bacteria</taxon>
        <taxon>Bacillati</taxon>
        <taxon>Actinomycetota</taxon>
        <taxon>Actinomycetes</taxon>
        <taxon>Propionibacteriales</taxon>
        <taxon>Nocardioidaceae</taxon>
        <taxon>Tenggerimyces</taxon>
    </lineage>
</organism>
<keyword evidence="2" id="KW-0808">Transferase</keyword>
<dbReference type="GO" id="GO:0032259">
    <property type="term" value="P:methylation"/>
    <property type="evidence" value="ECO:0007669"/>
    <property type="project" value="UniProtKB-KW"/>
</dbReference>
<dbReference type="EC" id="2.1.1.64" evidence="2"/>